<protein>
    <submittedName>
        <fullName evidence="1">Uncharacterized protein</fullName>
    </submittedName>
</protein>
<reference evidence="1" key="2">
    <citation type="submission" date="2020-07" db="EMBL/GenBank/DDBJ databases">
        <authorList>
            <person name="Vera ALvarez R."/>
            <person name="Arias-Moreno D.M."/>
            <person name="Jimenez-Jacinto V."/>
            <person name="Jimenez-Bremont J.F."/>
            <person name="Swaminathan K."/>
            <person name="Moose S.P."/>
            <person name="Guerrero-Gonzalez M.L."/>
            <person name="Marino-Ramirez L."/>
            <person name="Landsman D."/>
            <person name="Rodriguez-Kessler M."/>
            <person name="Delgado-Sanchez P."/>
        </authorList>
    </citation>
    <scope>NUCLEOTIDE SEQUENCE</scope>
    <source>
        <tissue evidence="1">Cladode</tissue>
    </source>
</reference>
<organism evidence="1">
    <name type="scientific">Opuntia streptacantha</name>
    <name type="common">Prickly pear cactus</name>
    <name type="synonym">Opuntia cardona</name>
    <dbReference type="NCBI Taxonomy" id="393608"/>
    <lineage>
        <taxon>Eukaryota</taxon>
        <taxon>Viridiplantae</taxon>
        <taxon>Streptophyta</taxon>
        <taxon>Embryophyta</taxon>
        <taxon>Tracheophyta</taxon>
        <taxon>Spermatophyta</taxon>
        <taxon>Magnoliopsida</taxon>
        <taxon>eudicotyledons</taxon>
        <taxon>Gunneridae</taxon>
        <taxon>Pentapetalae</taxon>
        <taxon>Caryophyllales</taxon>
        <taxon>Cactineae</taxon>
        <taxon>Cactaceae</taxon>
        <taxon>Opuntioideae</taxon>
        <taxon>Opuntia</taxon>
    </lineage>
</organism>
<dbReference type="EMBL" id="GISG01198292">
    <property type="protein sequence ID" value="MBA4657872.1"/>
    <property type="molecule type" value="Transcribed_RNA"/>
</dbReference>
<proteinExistence type="predicted"/>
<reference evidence="1" key="1">
    <citation type="journal article" date="2013" name="J. Plant Res.">
        <title>Effect of fungi and light on seed germination of three Opuntia species from semiarid lands of central Mexico.</title>
        <authorList>
            <person name="Delgado-Sanchez P."/>
            <person name="Jimenez-Bremont J.F."/>
            <person name="Guerrero-Gonzalez Mde L."/>
            <person name="Flores J."/>
        </authorList>
    </citation>
    <scope>NUCLEOTIDE SEQUENCE</scope>
    <source>
        <tissue evidence="1">Cladode</tissue>
    </source>
</reference>
<name>A0A7C9A2J6_OPUST</name>
<accession>A0A7C9A2J6</accession>
<sequence length="103" mass="12261">MSIKYVVVSLYWLIVSNTIWCNTTIFYSINNNNYIMDTTKLLVKIGKKLEKIGLSDNHKPKLKIRLPKFRYPKYFDLDKIHHLSDSKFRVPEPKHVLVRIPEL</sequence>
<evidence type="ECO:0000313" key="1">
    <source>
        <dbReference type="EMBL" id="MBA4657872.1"/>
    </source>
</evidence>
<dbReference type="AlphaFoldDB" id="A0A7C9A2J6"/>